<feature type="transmembrane region" description="Helical" evidence="8">
    <location>
        <begin position="34"/>
        <end position="52"/>
    </location>
</feature>
<protein>
    <recommendedName>
        <fullName evidence="9">Lycopene cyclase domain-containing protein</fullName>
    </recommendedName>
</protein>
<dbReference type="GO" id="GO:0016117">
    <property type="term" value="P:carotenoid biosynthetic process"/>
    <property type="evidence" value="ECO:0007669"/>
    <property type="project" value="UniProtKB-KW"/>
</dbReference>
<sequence length="227" mass="24608">MSSFLYASLALFVVWAIVLFLSKNTRHEQVVMSVIGLVLAPGAMAIAALDYHNVTVATIGIEDFLFSFCVFGIASVIYQFALGKHTKKLRGRRILLSHPATHWLAHIIIALGIWAVIGVALAVVLGLSSVQAAIVGGLLVGTYVIADRKDLMFDALLSGVFVAVLVFASEQLFFVRLFPEAASQYWQAGNLSGLVLAGIPLEELLWAGVVGFAIGPLYEYMRDVRLK</sequence>
<dbReference type="Proteomes" id="UP000176501">
    <property type="component" value="Unassembled WGS sequence"/>
</dbReference>
<evidence type="ECO:0000313" key="10">
    <source>
        <dbReference type="EMBL" id="OGL98274.1"/>
    </source>
</evidence>
<dbReference type="GO" id="GO:0045436">
    <property type="term" value="F:lycopene beta cyclase activity"/>
    <property type="evidence" value="ECO:0007669"/>
    <property type="project" value="UniProtKB-ARBA"/>
</dbReference>
<feature type="transmembrane region" description="Helical" evidence="8">
    <location>
        <begin position="6"/>
        <end position="22"/>
    </location>
</feature>
<organism evidence="10 11">
    <name type="scientific">Candidatus Uhrbacteria bacterium RIFOXYB2_FULL_57_15</name>
    <dbReference type="NCBI Taxonomy" id="1802422"/>
    <lineage>
        <taxon>Bacteria</taxon>
        <taxon>Candidatus Uhriibacteriota</taxon>
    </lineage>
</organism>
<feature type="domain" description="Lycopene cyclase" evidence="9">
    <location>
        <begin position="134"/>
        <end position="221"/>
    </location>
</feature>
<comment type="pathway">
    <text evidence="2">Carotenoid biosynthesis.</text>
</comment>
<gene>
    <name evidence="10" type="ORF">A2304_00285</name>
</gene>
<feature type="transmembrane region" description="Helical" evidence="8">
    <location>
        <begin position="103"/>
        <end position="124"/>
    </location>
</feature>
<evidence type="ECO:0000256" key="4">
    <source>
        <dbReference type="ARBA" id="ARBA00022746"/>
    </source>
</evidence>
<dbReference type="GO" id="GO:0016020">
    <property type="term" value="C:membrane"/>
    <property type="evidence" value="ECO:0007669"/>
    <property type="project" value="UniProtKB-SubCell"/>
</dbReference>
<evidence type="ECO:0000256" key="5">
    <source>
        <dbReference type="ARBA" id="ARBA00022989"/>
    </source>
</evidence>
<feature type="transmembrane region" description="Helical" evidence="8">
    <location>
        <begin position="153"/>
        <end position="174"/>
    </location>
</feature>
<name>A0A1F7W858_9BACT</name>
<feature type="transmembrane region" description="Helical" evidence="8">
    <location>
        <begin position="64"/>
        <end position="82"/>
    </location>
</feature>
<keyword evidence="5 8" id="KW-1133">Transmembrane helix</keyword>
<evidence type="ECO:0000256" key="2">
    <source>
        <dbReference type="ARBA" id="ARBA00004829"/>
    </source>
</evidence>
<evidence type="ECO:0000313" key="11">
    <source>
        <dbReference type="Proteomes" id="UP000176501"/>
    </source>
</evidence>
<evidence type="ECO:0000256" key="3">
    <source>
        <dbReference type="ARBA" id="ARBA00022692"/>
    </source>
</evidence>
<keyword evidence="6 8" id="KW-0472">Membrane</keyword>
<evidence type="ECO:0000256" key="6">
    <source>
        <dbReference type="ARBA" id="ARBA00023136"/>
    </source>
</evidence>
<keyword evidence="4" id="KW-0125">Carotenoid biosynthesis</keyword>
<evidence type="ECO:0000256" key="8">
    <source>
        <dbReference type="SAM" id="Phobius"/>
    </source>
</evidence>
<accession>A0A1F7W858</accession>
<keyword evidence="7" id="KW-0413">Isomerase</keyword>
<dbReference type="GO" id="GO:0016872">
    <property type="term" value="F:intramolecular lyase activity"/>
    <property type="evidence" value="ECO:0007669"/>
    <property type="project" value="InterPro"/>
</dbReference>
<feature type="transmembrane region" description="Helical" evidence="8">
    <location>
        <begin position="194"/>
        <end position="218"/>
    </location>
</feature>
<dbReference type="InterPro" id="IPR017825">
    <property type="entry name" value="Lycopene_cyclase_dom"/>
</dbReference>
<dbReference type="EMBL" id="MGFE01000021">
    <property type="protein sequence ID" value="OGL98274.1"/>
    <property type="molecule type" value="Genomic_DNA"/>
</dbReference>
<feature type="transmembrane region" description="Helical" evidence="8">
    <location>
        <begin position="130"/>
        <end position="146"/>
    </location>
</feature>
<comment type="subcellular location">
    <subcellularLocation>
        <location evidence="1">Membrane</location>
        <topology evidence="1">Multi-pass membrane protein</topology>
    </subcellularLocation>
</comment>
<dbReference type="Pfam" id="PF18916">
    <property type="entry name" value="Lycopene_cyc"/>
    <property type="match status" value="1"/>
</dbReference>
<evidence type="ECO:0000259" key="9">
    <source>
        <dbReference type="Pfam" id="PF18916"/>
    </source>
</evidence>
<keyword evidence="3 8" id="KW-0812">Transmembrane</keyword>
<proteinExistence type="predicted"/>
<comment type="caution">
    <text evidence="10">The sequence shown here is derived from an EMBL/GenBank/DDBJ whole genome shotgun (WGS) entry which is preliminary data.</text>
</comment>
<evidence type="ECO:0000256" key="1">
    <source>
        <dbReference type="ARBA" id="ARBA00004141"/>
    </source>
</evidence>
<dbReference type="AlphaFoldDB" id="A0A1F7W858"/>
<reference evidence="10 11" key="1">
    <citation type="journal article" date="2016" name="Nat. Commun.">
        <title>Thousands of microbial genomes shed light on interconnected biogeochemical processes in an aquifer system.</title>
        <authorList>
            <person name="Anantharaman K."/>
            <person name="Brown C.T."/>
            <person name="Hug L.A."/>
            <person name="Sharon I."/>
            <person name="Castelle C.J."/>
            <person name="Probst A.J."/>
            <person name="Thomas B.C."/>
            <person name="Singh A."/>
            <person name="Wilkins M.J."/>
            <person name="Karaoz U."/>
            <person name="Brodie E.L."/>
            <person name="Williams K.H."/>
            <person name="Hubbard S.S."/>
            <person name="Banfield J.F."/>
        </authorList>
    </citation>
    <scope>NUCLEOTIDE SEQUENCE [LARGE SCALE GENOMIC DNA]</scope>
</reference>
<evidence type="ECO:0000256" key="7">
    <source>
        <dbReference type="ARBA" id="ARBA00023235"/>
    </source>
</evidence>